<comment type="subcellular location">
    <subcellularLocation>
        <location evidence="1">Cell inner membrane</location>
        <topology evidence="1">Multi-pass membrane protein</topology>
    </subcellularLocation>
</comment>
<protein>
    <recommendedName>
        <fullName evidence="6">Major facilitator superfamily (MFS) profile domain-containing protein</fullName>
    </recommendedName>
</protein>
<keyword evidence="3" id="KW-0812">Transmembrane</keyword>
<evidence type="ECO:0008006" key="6">
    <source>
        <dbReference type="Google" id="ProtNLM"/>
    </source>
</evidence>
<dbReference type="OrthoDB" id="546893at2759"/>
<evidence type="ECO:0000256" key="2">
    <source>
        <dbReference type="ARBA" id="ARBA00022475"/>
    </source>
</evidence>
<dbReference type="InterPro" id="IPR050375">
    <property type="entry name" value="MFS_TsgA-like"/>
</dbReference>
<keyword evidence="3" id="KW-0472">Membrane</keyword>
<dbReference type="PANTHER" id="PTHR43702">
    <property type="entry name" value="L-FUCOSE-PROTON SYMPORTER"/>
    <property type="match status" value="1"/>
</dbReference>
<keyword evidence="2" id="KW-1003">Cell membrane</keyword>
<reference evidence="4" key="1">
    <citation type="journal article" date="2019" name="Environ. Microbiol.">
        <title>Fungal ecological strategies reflected in gene transcription - a case study of two litter decomposers.</title>
        <authorList>
            <person name="Barbi F."/>
            <person name="Kohler A."/>
            <person name="Barry K."/>
            <person name="Baskaran P."/>
            <person name="Daum C."/>
            <person name="Fauchery L."/>
            <person name="Ihrmark K."/>
            <person name="Kuo A."/>
            <person name="LaButti K."/>
            <person name="Lipzen A."/>
            <person name="Morin E."/>
            <person name="Grigoriev I.V."/>
            <person name="Henrissat B."/>
            <person name="Lindahl B."/>
            <person name="Martin F."/>
        </authorList>
    </citation>
    <scope>NUCLEOTIDE SEQUENCE</scope>
    <source>
        <strain evidence="4">JB14</strain>
    </source>
</reference>
<gene>
    <name evidence="4" type="ORF">BT96DRAFT_1010072</name>
</gene>
<proteinExistence type="predicted"/>
<evidence type="ECO:0000256" key="3">
    <source>
        <dbReference type="SAM" id="Phobius"/>
    </source>
</evidence>
<feature type="transmembrane region" description="Helical" evidence="3">
    <location>
        <begin position="20"/>
        <end position="37"/>
    </location>
</feature>
<keyword evidence="3" id="KW-1133">Transmembrane helix</keyword>
<name>A0A6A4GBA7_9AGAR</name>
<dbReference type="Gene3D" id="1.20.1250.20">
    <property type="entry name" value="MFS general substrate transporter like domains"/>
    <property type="match status" value="1"/>
</dbReference>
<dbReference type="GO" id="GO:0005886">
    <property type="term" value="C:plasma membrane"/>
    <property type="evidence" value="ECO:0007669"/>
    <property type="project" value="UniProtKB-SubCell"/>
</dbReference>
<sequence>MYPVIFVLGSEKLGKNTRRGSALLVMGVAGGAVFPPIQGAVADAATTRLSYVVPTVGFIVVLAYVTVHWV</sequence>
<dbReference type="PANTHER" id="PTHR43702:SF3">
    <property type="entry name" value="PROTEIN TSGA"/>
    <property type="match status" value="1"/>
</dbReference>
<organism evidence="4 5">
    <name type="scientific">Gymnopus androsaceus JB14</name>
    <dbReference type="NCBI Taxonomy" id="1447944"/>
    <lineage>
        <taxon>Eukaryota</taxon>
        <taxon>Fungi</taxon>
        <taxon>Dikarya</taxon>
        <taxon>Basidiomycota</taxon>
        <taxon>Agaricomycotina</taxon>
        <taxon>Agaricomycetes</taxon>
        <taxon>Agaricomycetidae</taxon>
        <taxon>Agaricales</taxon>
        <taxon>Marasmiineae</taxon>
        <taxon>Omphalotaceae</taxon>
        <taxon>Gymnopus</taxon>
    </lineage>
</organism>
<keyword evidence="5" id="KW-1185">Reference proteome</keyword>
<evidence type="ECO:0000256" key="1">
    <source>
        <dbReference type="ARBA" id="ARBA00004429"/>
    </source>
</evidence>
<accession>A0A6A4GBA7</accession>
<evidence type="ECO:0000313" key="4">
    <source>
        <dbReference type="EMBL" id="KAE9382759.1"/>
    </source>
</evidence>
<dbReference type="AlphaFoldDB" id="A0A6A4GBA7"/>
<dbReference type="Proteomes" id="UP000799118">
    <property type="component" value="Unassembled WGS sequence"/>
</dbReference>
<dbReference type="InterPro" id="IPR036259">
    <property type="entry name" value="MFS_trans_sf"/>
</dbReference>
<feature type="transmembrane region" description="Helical" evidence="3">
    <location>
        <begin position="49"/>
        <end position="67"/>
    </location>
</feature>
<dbReference type="EMBL" id="ML771017">
    <property type="protein sequence ID" value="KAE9382759.1"/>
    <property type="molecule type" value="Genomic_DNA"/>
</dbReference>
<evidence type="ECO:0000313" key="5">
    <source>
        <dbReference type="Proteomes" id="UP000799118"/>
    </source>
</evidence>